<dbReference type="InterPro" id="IPR036691">
    <property type="entry name" value="Endo/exonu/phosph_ase_sf"/>
</dbReference>
<dbReference type="AlphaFoldDB" id="A0A9J5WQF4"/>
<gene>
    <name evidence="1" type="ORF">H5410_057976</name>
</gene>
<dbReference type="Proteomes" id="UP000824120">
    <property type="component" value="Chromosome 11"/>
</dbReference>
<evidence type="ECO:0000313" key="1">
    <source>
        <dbReference type="EMBL" id="KAG5577842.1"/>
    </source>
</evidence>
<comment type="caution">
    <text evidence="1">The sequence shown here is derived from an EMBL/GenBank/DDBJ whole genome shotgun (WGS) entry which is preliminary data.</text>
</comment>
<accession>A0A9J5WQF4</accession>
<dbReference type="SUPFAM" id="SSF56219">
    <property type="entry name" value="DNase I-like"/>
    <property type="match status" value="1"/>
</dbReference>
<dbReference type="PANTHER" id="PTHR33710:SF79">
    <property type="entry name" value="OS06G0205337 PROTEIN"/>
    <property type="match status" value="1"/>
</dbReference>
<evidence type="ECO:0000313" key="2">
    <source>
        <dbReference type="Proteomes" id="UP000824120"/>
    </source>
</evidence>
<proteinExistence type="predicted"/>
<evidence type="ECO:0008006" key="3">
    <source>
        <dbReference type="Google" id="ProtNLM"/>
    </source>
</evidence>
<dbReference type="EMBL" id="JACXVP010000011">
    <property type="protein sequence ID" value="KAG5577842.1"/>
    <property type="molecule type" value="Genomic_DNA"/>
</dbReference>
<name>A0A9J5WQF4_SOLCO</name>
<sequence>MAGLDSASSAQFPPLPNKIHTGQNTIFPSSPFMNKFADISQGHSCSGKEKIVADVQPIPMKKSDLIGGIPTINWSVSEIQRMNILENLQYAVVDKFSYGAPDINEIRDLIQNSVVYQAKDGYAYQMRPFIYDANFKVSKETTKATTCISFPDLLPTFFVKKVLFSLASAVRKPLQLDFATINKTRPNCARVKVQVNLLADKPEVVQMQLEDENTLENRVVTMRIQYDSLPAYCMTWEEEVVEVEVDNHKQTGGLVDTRVENTQGIADKTEEKLEFEDKENGELIEVCGKEDAVVTVYIGDIMLLNGRVNSAGALIQREINEDHNMKELAVVCPKSQPVQTLHEIVSHQEAMEVFIQEHIQVEVLADSDQILTLRLLFLENDQHFFVSIVYAKCDAEERKQSWNDIYCISNNIQNSPWLIGGDFNVIMSEEEKIGGLPVYPNEYENFAFCVDSCDLVDVSYKMSPFTWWNGRIDDQCLFKRLDRYMMNQAGIGYFGLVKAEHLARTGSDHAPMLLTCGQKINAARRTFRFLKLKHKMKKSKTALSNWSRATFGDIFKQLSIK</sequence>
<dbReference type="Gene3D" id="3.60.10.10">
    <property type="entry name" value="Endonuclease/exonuclease/phosphatase"/>
    <property type="match status" value="1"/>
</dbReference>
<organism evidence="1 2">
    <name type="scientific">Solanum commersonii</name>
    <name type="common">Commerson's wild potato</name>
    <name type="synonym">Commerson's nightshade</name>
    <dbReference type="NCBI Taxonomy" id="4109"/>
    <lineage>
        <taxon>Eukaryota</taxon>
        <taxon>Viridiplantae</taxon>
        <taxon>Streptophyta</taxon>
        <taxon>Embryophyta</taxon>
        <taxon>Tracheophyta</taxon>
        <taxon>Spermatophyta</taxon>
        <taxon>Magnoliopsida</taxon>
        <taxon>eudicotyledons</taxon>
        <taxon>Gunneridae</taxon>
        <taxon>Pentapetalae</taxon>
        <taxon>asterids</taxon>
        <taxon>lamiids</taxon>
        <taxon>Solanales</taxon>
        <taxon>Solanaceae</taxon>
        <taxon>Solanoideae</taxon>
        <taxon>Solaneae</taxon>
        <taxon>Solanum</taxon>
    </lineage>
</organism>
<keyword evidence="2" id="KW-1185">Reference proteome</keyword>
<dbReference type="OrthoDB" id="1748430at2759"/>
<protein>
    <recommendedName>
        <fullName evidence="3">Endonuclease/exonuclease/phosphatase domain-containing protein</fullName>
    </recommendedName>
</protein>
<reference evidence="1 2" key="1">
    <citation type="submission" date="2020-09" db="EMBL/GenBank/DDBJ databases">
        <title>De no assembly of potato wild relative species, Solanum commersonii.</title>
        <authorList>
            <person name="Cho K."/>
        </authorList>
    </citation>
    <scope>NUCLEOTIDE SEQUENCE [LARGE SCALE GENOMIC DNA]</scope>
    <source>
        <strain evidence="1">LZ3.2</strain>
        <tissue evidence="1">Leaf</tissue>
    </source>
</reference>
<dbReference type="PANTHER" id="PTHR33710">
    <property type="entry name" value="BNAC02G09200D PROTEIN"/>
    <property type="match status" value="1"/>
</dbReference>